<evidence type="ECO:0000256" key="2">
    <source>
        <dbReference type="ARBA" id="ARBA00023125"/>
    </source>
</evidence>
<dbReference type="AlphaFoldDB" id="A0A8J4DNN5"/>
<dbReference type="PROSITE" id="PS50977">
    <property type="entry name" value="HTH_TETR_2"/>
    <property type="match status" value="1"/>
</dbReference>
<dbReference type="PANTHER" id="PTHR30055">
    <property type="entry name" value="HTH-TYPE TRANSCRIPTIONAL REGULATOR RUTR"/>
    <property type="match status" value="1"/>
</dbReference>
<dbReference type="InterPro" id="IPR023772">
    <property type="entry name" value="DNA-bd_HTH_TetR-type_CS"/>
</dbReference>
<protein>
    <submittedName>
        <fullName evidence="6">TetR family transcriptional regulator</fullName>
    </submittedName>
</protein>
<dbReference type="Proteomes" id="UP000619260">
    <property type="component" value="Unassembled WGS sequence"/>
</dbReference>
<dbReference type="PROSITE" id="PS01081">
    <property type="entry name" value="HTH_TETR_1"/>
    <property type="match status" value="1"/>
</dbReference>
<reference evidence="6" key="1">
    <citation type="submission" date="2021-01" db="EMBL/GenBank/DDBJ databases">
        <title>Whole genome shotgun sequence of Virgisporangium aliadipatigenens NBRC 105644.</title>
        <authorList>
            <person name="Komaki H."/>
            <person name="Tamura T."/>
        </authorList>
    </citation>
    <scope>NUCLEOTIDE SEQUENCE</scope>
    <source>
        <strain evidence="6">NBRC 105644</strain>
    </source>
</reference>
<evidence type="ECO:0000259" key="5">
    <source>
        <dbReference type="PROSITE" id="PS50977"/>
    </source>
</evidence>
<dbReference type="Pfam" id="PF21597">
    <property type="entry name" value="TetR_C_43"/>
    <property type="match status" value="1"/>
</dbReference>
<dbReference type="InterPro" id="IPR009057">
    <property type="entry name" value="Homeodomain-like_sf"/>
</dbReference>
<evidence type="ECO:0000256" key="4">
    <source>
        <dbReference type="PROSITE-ProRule" id="PRU00335"/>
    </source>
</evidence>
<evidence type="ECO:0000313" key="7">
    <source>
        <dbReference type="Proteomes" id="UP000619260"/>
    </source>
</evidence>
<dbReference type="PANTHER" id="PTHR30055:SF234">
    <property type="entry name" value="HTH-TYPE TRANSCRIPTIONAL REGULATOR BETI"/>
    <property type="match status" value="1"/>
</dbReference>
<dbReference type="GO" id="GO:0000976">
    <property type="term" value="F:transcription cis-regulatory region binding"/>
    <property type="evidence" value="ECO:0007669"/>
    <property type="project" value="TreeGrafter"/>
</dbReference>
<gene>
    <name evidence="6" type="ORF">Val02_15050</name>
</gene>
<keyword evidence="3" id="KW-0804">Transcription</keyword>
<evidence type="ECO:0000256" key="1">
    <source>
        <dbReference type="ARBA" id="ARBA00023015"/>
    </source>
</evidence>
<name>A0A8J4DNN5_9ACTN</name>
<dbReference type="EMBL" id="BOPF01000004">
    <property type="protein sequence ID" value="GIJ44619.1"/>
    <property type="molecule type" value="Genomic_DNA"/>
</dbReference>
<organism evidence="6 7">
    <name type="scientific">Virgisporangium aliadipatigenens</name>
    <dbReference type="NCBI Taxonomy" id="741659"/>
    <lineage>
        <taxon>Bacteria</taxon>
        <taxon>Bacillati</taxon>
        <taxon>Actinomycetota</taxon>
        <taxon>Actinomycetes</taxon>
        <taxon>Micromonosporales</taxon>
        <taxon>Micromonosporaceae</taxon>
        <taxon>Virgisporangium</taxon>
    </lineage>
</organism>
<dbReference type="GO" id="GO:0003700">
    <property type="term" value="F:DNA-binding transcription factor activity"/>
    <property type="evidence" value="ECO:0007669"/>
    <property type="project" value="TreeGrafter"/>
</dbReference>
<proteinExistence type="predicted"/>
<evidence type="ECO:0000313" key="6">
    <source>
        <dbReference type="EMBL" id="GIJ44619.1"/>
    </source>
</evidence>
<evidence type="ECO:0000256" key="3">
    <source>
        <dbReference type="ARBA" id="ARBA00023163"/>
    </source>
</evidence>
<dbReference type="InterPro" id="IPR036271">
    <property type="entry name" value="Tet_transcr_reg_TetR-rel_C_sf"/>
</dbReference>
<dbReference type="PRINTS" id="PR00455">
    <property type="entry name" value="HTHTETR"/>
</dbReference>
<comment type="caution">
    <text evidence="6">The sequence shown here is derived from an EMBL/GenBank/DDBJ whole genome shotgun (WGS) entry which is preliminary data.</text>
</comment>
<keyword evidence="2 4" id="KW-0238">DNA-binding</keyword>
<keyword evidence="7" id="KW-1185">Reference proteome</keyword>
<dbReference type="InterPro" id="IPR049445">
    <property type="entry name" value="TetR_SbtR-like_C"/>
</dbReference>
<feature type="domain" description="HTH tetR-type" evidence="5">
    <location>
        <begin position="13"/>
        <end position="72"/>
    </location>
</feature>
<dbReference type="InterPro" id="IPR001647">
    <property type="entry name" value="HTH_TetR"/>
</dbReference>
<dbReference type="SUPFAM" id="SSF48498">
    <property type="entry name" value="Tetracyclin repressor-like, C-terminal domain"/>
    <property type="match status" value="1"/>
</dbReference>
<keyword evidence="1" id="KW-0805">Transcription regulation</keyword>
<dbReference type="SUPFAM" id="SSF46689">
    <property type="entry name" value="Homeodomain-like"/>
    <property type="match status" value="1"/>
</dbReference>
<dbReference type="Pfam" id="PF00440">
    <property type="entry name" value="TetR_N"/>
    <property type="match status" value="1"/>
</dbReference>
<accession>A0A8J4DNN5</accession>
<sequence>MPGSERSLRSDALRNRIRILVAAESVFAAKGLDASTDEVARLAGVGIGTLYRHFATKDALLDAVFAGRMQRLVDRADDLARESDAGRAFFDFFAGLLGESPRDRVFTDALARAGLDAEAAATRPDNPLHIAMAQLLERAQRSGQVRPDVSVPDLVSSMFGLVHAMRHAGTATRVRLRTLTIVVDGLRPPAGTQRRVKASVPVGRRRR</sequence>
<dbReference type="InterPro" id="IPR050109">
    <property type="entry name" value="HTH-type_TetR-like_transc_reg"/>
</dbReference>
<dbReference type="Gene3D" id="1.10.357.10">
    <property type="entry name" value="Tetracycline Repressor, domain 2"/>
    <property type="match status" value="1"/>
</dbReference>
<feature type="DNA-binding region" description="H-T-H motif" evidence="4">
    <location>
        <begin position="35"/>
        <end position="54"/>
    </location>
</feature>